<accession>A0A7Y7IEZ5</accession>
<dbReference type="InterPro" id="IPR029442">
    <property type="entry name" value="GyrI-like"/>
</dbReference>
<dbReference type="EMBL" id="JAAMFM010000004">
    <property type="protein sequence ID" value="NVM94248.1"/>
    <property type="molecule type" value="Genomic_DNA"/>
</dbReference>
<organism evidence="2 3">
    <name type="scientific">Arthrobacter wenxiniae</name>
    <dbReference type="NCBI Taxonomy" id="2713570"/>
    <lineage>
        <taxon>Bacteria</taxon>
        <taxon>Bacillati</taxon>
        <taxon>Actinomycetota</taxon>
        <taxon>Actinomycetes</taxon>
        <taxon>Micrococcales</taxon>
        <taxon>Micrococcaceae</taxon>
        <taxon>Arthrobacter</taxon>
    </lineage>
</organism>
<evidence type="ECO:0000313" key="2">
    <source>
        <dbReference type="EMBL" id="NVM94248.1"/>
    </source>
</evidence>
<dbReference type="SMART" id="SM00871">
    <property type="entry name" value="AraC_E_bind"/>
    <property type="match status" value="1"/>
</dbReference>
<dbReference type="AlphaFoldDB" id="A0A7Y7IEZ5"/>
<sequence>MAESGLVNTSKPETTIVHTPAQRTAVVREVVPMEALREFFGRAFGAVMAATQAQNTRLAGPPFALYHGMPAQTIDVEAGFPVAGSFTATADVQASALPEAEAYEAIHRGSYDTLGTTYGAIQERMREDGCTPADTMWEYYLSDPAKQPDPATWLTRVVWPVA</sequence>
<keyword evidence="3" id="KW-1185">Reference proteome</keyword>
<feature type="domain" description="AraC effector-binding" evidence="1">
    <location>
        <begin position="12"/>
        <end position="162"/>
    </location>
</feature>
<evidence type="ECO:0000313" key="3">
    <source>
        <dbReference type="Proteomes" id="UP000543556"/>
    </source>
</evidence>
<name>A0A7Y7IEZ5_9MICC</name>
<dbReference type="RefSeq" id="WP_176633968.1">
    <property type="nucleotide sequence ID" value="NZ_JAAMFM010000004.1"/>
</dbReference>
<dbReference type="Proteomes" id="UP000543556">
    <property type="component" value="Unassembled WGS sequence"/>
</dbReference>
<dbReference type="SUPFAM" id="SSF55136">
    <property type="entry name" value="Probable bacterial effector-binding domain"/>
    <property type="match status" value="1"/>
</dbReference>
<reference evidence="2 3" key="1">
    <citation type="submission" date="2020-02" db="EMBL/GenBank/DDBJ databases">
        <title>Genome sequence of strain AETb3-4.</title>
        <authorList>
            <person name="Gao J."/>
            <person name="Zhang X."/>
        </authorList>
    </citation>
    <scope>NUCLEOTIDE SEQUENCE [LARGE SCALE GENOMIC DNA]</scope>
    <source>
        <strain evidence="2 3">AETb3-4</strain>
    </source>
</reference>
<dbReference type="InterPro" id="IPR010499">
    <property type="entry name" value="AraC_E-bd"/>
</dbReference>
<dbReference type="Pfam" id="PF06445">
    <property type="entry name" value="GyrI-like"/>
    <property type="match status" value="1"/>
</dbReference>
<evidence type="ECO:0000259" key="1">
    <source>
        <dbReference type="SMART" id="SM00871"/>
    </source>
</evidence>
<dbReference type="Gene3D" id="3.20.80.10">
    <property type="entry name" value="Regulatory factor, effector binding domain"/>
    <property type="match status" value="1"/>
</dbReference>
<gene>
    <name evidence="2" type="ORF">G6034_04850</name>
</gene>
<dbReference type="InterPro" id="IPR011256">
    <property type="entry name" value="Reg_factor_effector_dom_sf"/>
</dbReference>
<comment type="caution">
    <text evidence="2">The sequence shown here is derived from an EMBL/GenBank/DDBJ whole genome shotgun (WGS) entry which is preliminary data.</text>
</comment>
<protein>
    <submittedName>
        <fullName evidence="2">GyrI-like domain-containing protein</fullName>
    </submittedName>
</protein>
<proteinExistence type="predicted"/>